<gene>
    <name evidence="1" type="ORF">NG799_17925</name>
</gene>
<dbReference type="Proteomes" id="UP001525890">
    <property type="component" value="Unassembled WGS sequence"/>
</dbReference>
<proteinExistence type="predicted"/>
<keyword evidence="2" id="KW-1185">Reference proteome</keyword>
<evidence type="ECO:0000313" key="2">
    <source>
        <dbReference type="Proteomes" id="UP001525890"/>
    </source>
</evidence>
<organism evidence="1 2">
    <name type="scientific">Laspinema palackyanum D2a</name>
    <dbReference type="NCBI Taxonomy" id="2953684"/>
    <lineage>
        <taxon>Bacteria</taxon>
        <taxon>Bacillati</taxon>
        <taxon>Cyanobacteriota</taxon>
        <taxon>Cyanophyceae</taxon>
        <taxon>Oscillatoriophycideae</taxon>
        <taxon>Oscillatoriales</taxon>
        <taxon>Laspinemataceae</taxon>
        <taxon>Laspinema</taxon>
        <taxon>Laspinema palackyanum</taxon>
    </lineage>
</organism>
<reference evidence="1 2" key="1">
    <citation type="journal article" date="2022" name="Front. Microbiol.">
        <title>High genomic differentiation and limited gene flow indicate recent cryptic speciation within the genus Laspinema (cyanobacteria).</title>
        <authorList>
            <person name="Stanojkovic A."/>
            <person name="Skoupy S."/>
            <person name="Skaloud P."/>
            <person name="Dvorak P."/>
        </authorList>
    </citation>
    <scope>NUCLEOTIDE SEQUENCE [LARGE SCALE GENOMIC DNA]</scope>
    <source>
        <strain evidence="1 2">D2a</strain>
    </source>
</reference>
<accession>A0ABT2MTW9</accession>
<comment type="caution">
    <text evidence="1">The sequence shown here is derived from an EMBL/GenBank/DDBJ whole genome shotgun (WGS) entry which is preliminary data.</text>
</comment>
<name>A0ABT2MTW9_9CYAN</name>
<dbReference type="EMBL" id="JAMXFF010000028">
    <property type="protein sequence ID" value="MCT7968195.1"/>
    <property type="molecule type" value="Genomic_DNA"/>
</dbReference>
<evidence type="ECO:0000313" key="1">
    <source>
        <dbReference type="EMBL" id="MCT7968195.1"/>
    </source>
</evidence>
<sequence>MEPFLLPLEIMPFDAAPRLCYGRIRTELKRVGLLIGNLVSEEGYGYYPGQFLRKGDEFWSEFCRGGKSFSAEEEGDSPLQLIVDTEVHKMGLLKFW</sequence>
<protein>
    <submittedName>
        <fullName evidence="1">Uncharacterized protein</fullName>
    </submittedName>
</protein>
<dbReference type="RefSeq" id="WP_368007730.1">
    <property type="nucleotide sequence ID" value="NZ_JAMXFF010000028.1"/>
</dbReference>